<evidence type="ECO:0000313" key="2">
    <source>
        <dbReference type="Proteomes" id="UP000473525"/>
    </source>
</evidence>
<accession>A0A6L6XV05</accession>
<proteinExistence type="predicted"/>
<sequence length="115" mass="12076">MLVTAADGQAWFRSQPGTGTLRLGGVIGHGSYDLIPAIVVALQGDTCWRELNLDEVRLLSPPGAQLVDAICRLAREHGTPLRLTCRPSTRVHGVLEAAHLAPVRGPVEAAAGHAG</sequence>
<name>A0A6L6XV05_9ACTN</name>
<evidence type="ECO:0000313" key="1">
    <source>
        <dbReference type="EMBL" id="MVQ50316.1"/>
    </source>
</evidence>
<gene>
    <name evidence="1" type="ORF">GON03_14115</name>
</gene>
<protein>
    <recommendedName>
        <fullName evidence="3">STAS domain-containing protein</fullName>
    </recommendedName>
</protein>
<dbReference type="RefSeq" id="WP_157343330.1">
    <property type="nucleotide sequence ID" value="NZ_WSEK01000004.1"/>
</dbReference>
<dbReference type="SUPFAM" id="SSF52091">
    <property type="entry name" value="SpoIIaa-like"/>
    <property type="match status" value="1"/>
</dbReference>
<dbReference type="InterPro" id="IPR036513">
    <property type="entry name" value="STAS_dom_sf"/>
</dbReference>
<dbReference type="EMBL" id="WSEK01000004">
    <property type="protein sequence ID" value="MVQ50316.1"/>
    <property type="molecule type" value="Genomic_DNA"/>
</dbReference>
<reference evidence="1 2" key="1">
    <citation type="submission" date="2019-12" db="EMBL/GenBank/DDBJ databases">
        <authorList>
            <person name="Huq M.A."/>
        </authorList>
    </citation>
    <scope>NUCLEOTIDE SEQUENCE [LARGE SCALE GENOMIC DNA]</scope>
    <source>
        <strain evidence="1 2">MAH-18</strain>
    </source>
</reference>
<keyword evidence="2" id="KW-1185">Reference proteome</keyword>
<dbReference type="AlphaFoldDB" id="A0A6L6XV05"/>
<organism evidence="1 2">
    <name type="scientific">Nocardioides agri</name>
    <dbReference type="NCBI Taxonomy" id="2682843"/>
    <lineage>
        <taxon>Bacteria</taxon>
        <taxon>Bacillati</taxon>
        <taxon>Actinomycetota</taxon>
        <taxon>Actinomycetes</taxon>
        <taxon>Propionibacteriales</taxon>
        <taxon>Nocardioidaceae</taxon>
        <taxon>Nocardioides</taxon>
    </lineage>
</organism>
<dbReference type="Proteomes" id="UP000473525">
    <property type="component" value="Unassembled WGS sequence"/>
</dbReference>
<comment type="caution">
    <text evidence="1">The sequence shown here is derived from an EMBL/GenBank/DDBJ whole genome shotgun (WGS) entry which is preliminary data.</text>
</comment>
<evidence type="ECO:0008006" key="3">
    <source>
        <dbReference type="Google" id="ProtNLM"/>
    </source>
</evidence>